<keyword evidence="5 6" id="KW-0472">Membrane</keyword>
<sequence>MGDPSEAPEARPLALHTWRETLQALWDWRILSLLMLGFSAGLPLLLIFSSLSLWLMEAGVERRAVTFFSWAALGYSFKFVWAPLVDRLPLPWLTGRLGRRRAYMLLAQIGVAGAIVGMALTDPAAGGWALTQMALFAVLLGFMSATQDIVIDAYRIEIARPEQQGLLSAAYIAGYRVGMIVAGAGVLFLAAHWGTSRGNYQFEAWQSAYLIMACVMGIGMLTTLLTPEPDSSKQQAQLAPAGQHLRLLGVFLFSLLGLVLVFWGVGRLGAPLLAGNGPLWSLLFEASRMALALGAAFALGWALIRIGFASSEQARITWVEPVLDFWHRYGWRTAALLLALVGLYRISDIVLGVISNIFYQDMGFTKPEIATAVKTYGLVITIAGGFLGGILAYRIGVMRALMWGAILSAATNLAFIGLAMVGRDLTWLYWVVSIDNLAAGFASAAFVAFLSSLTNIQFTAVQYAIFSSLMTLLPKTLGGYSGAMVDGLGYPGFFTLTALLGVPVIALVWLAGRRLQIAERPP</sequence>
<evidence type="ECO:0000313" key="7">
    <source>
        <dbReference type="EMBL" id="BAO81724.1"/>
    </source>
</evidence>
<dbReference type="Proteomes" id="UP000067461">
    <property type="component" value="Chromosome"/>
</dbReference>
<dbReference type="InterPro" id="IPR024371">
    <property type="entry name" value="AcetylCoA_trans_1-like"/>
</dbReference>
<comment type="subcellular location">
    <subcellularLocation>
        <location evidence="1">Membrane</location>
        <topology evidence="1">Multi-pass membrane protein</topology>
    </subcellularLocation>
</comment>
<evidence type="ECO:0000256" key="3">
    <source>
        <dbReference type="ARBA" id="ARBA00022692"/>
    </source>
</evidence>
<keyword evidence="4 6" id="KW-1133">Transmembrane helix</keyword>
<feature type="transmembrane region" description="Helical" evidence="6">
    <location>
        <begin position="286"/>
        <end position="308"/>
    </location>
</feature>
<evidence type="ECO:0000256" key="2">
    <source>
        <dbReference type="ARBA" id="ARBA00022448"/>
    </source>
</evidence>
<feature type="transmembrane region" description="Helical" evidence="6">
    <location>
        <begin position="33"/>
        <end position="55"/>
    </location>
</feature>
<feature type="transmembrane region" description="Helical" evidence="6">
    <location>
        <begin position="329"/>
        <end position="355"/>
    </location>
</feature>
<feature type="transmembrane region" description="Helical" evidence="6">
    <location>
        <begin position="427"/>
        <end position="449"/>
    </location>
</feature>
<keyword evidence="8" id="KW-1185">Reference proteome</keyword>
<dbReference type="Pfam" id="PF13000">
    <property type="entry name" value="Acatn"/>
    <property type="match status" value="1"/>
</dbReference>
<feature type="transmembrane region" description="Helical" evidence="6">
    <location>
        <begin position="400"/>
        <end position="421"/>
    </location>
</feature>
<keyword evidence="2" id="KW-0813">Transport</keyword>
<gene>
    <name evidence="7" type="ORF">SRAA_1870</name>
</gene>
<dbReference type="EMBL" id="AP014568">
    <property type="protein sequence ID" value="BAO81724.1"/>
    <property type="molecule type" value="Genomic_DNA"/>
</dbReference>
<feature type="transmembrane region" description="Helical" evidence="6">
    <location>
        <begin position="247"/>
        <end position="266"/>
    </location>
</feature>
<dbReference type="KEGG" id="cbaa:SRAA_1870"/>
<feature type="transmembrane region" description="Helical" evidence="6">
    <location>
        <begin position="493"/>
        <end position="512"/>
    </location>
</feature>
<dbReference type="InterPro" id="IPR036259">
    <property type="entry name" value="MFS_trans_sf"/>
</dbReference>
<dbReference type="GO" id="GO:0016020">
    <property type="term" value="C:membrane"/>
    <property type="evidence" value="ECO:0007669"/>
    <property type="project" value="UniProtKB-SubCell"/>
</dbReference>
<organism evidence="7 8">
    <name type="scientific">Serpentinimonas raichei</name>
    <dbReference type="NCBI Taxonomy" id="1458425"/>
    <lineage>
        <taxon>Bacteria</taxon>
        <taxon>Pseudomonadati</taxon>
        <taxon>Pseudomonadota</taxon>
        <taxon>Betaproteobacteria</taxon>
        <taxon>Burkholderiales</taxon>
        <taxon>Comamonadaceae</taxon>
        <taxon>Serpentinimonas</taxon>
    </lineage>
</organism>
<accession>A0A060NS34</accession>
<dbReference type="NCBIfam" id="TIGR00901">
    <property type="entry name" value="2A0125"/>
    <property type="match status" value="1"/>
</dbReference>
<evidence type="ECO:0000256" key="6">
    <source>
        <dbReference type="SAM" id="Phobius"/>
    </source>
</evidence>
<dbReference type="InterPro" id="IPR004752">
    <property type="entry name" value="AmpG_permease/AT-1"/>
</dbReference>
<dbReference type="SUPFAM" id="SSF103473">
    <property type="entry name" value="MFS general substrate transporter"/>
    <property type="match status" value="2"/>
</dbReference>
<feature type="transmembrane region" description="Helical" evidence="6">
    <location>
        <begin position="166"/>
        <end position="193"/>
    </location>
</feature>
<evidence type="ECO:0000256" key="4">
    <source>
        <dbReference type="ARBA" id="ARBA00022989"/>
    </source>
</evidence>
<feature type="transmembrane region" description="Helical" evidence="6">
    <location>
        <begin position="126"/>
        <end position="145"/>
    </location>
</feature>
<evidence type="ECO:0000256" key="5">
    <source>
        <dbReference type="ARBA" id="ARBA00023136"/>
    </source>
</evidence>
<protein>
    <submittedName>
        <fullName evidence="7">Permease of the major facilitator superfamily</fullName>
    </submittedName>
</protein>
<keyword evidence="3 6" id="KW-0812">Transmembrane</keyword>
<feature type="transmembrane region" description="Helical" evidence="6">
    <location>
        <begin position="205"/>
        <end position="226"/>
    </location>
</feature>
<name>A0A060NS34_9BURK</name>
<dbReference type="AlphaFoldDB" id="A0A060NS34"/>
<dbReference type="PANTHER" id="PTHR12778">
    <property type="entry name" value="SOLUTE CARRIER FAMILY 33 ACETYL-COA TRANSPORTER -RELATED"/>
    <property type="match status" value="1"/>
</dbReference>
<dbReference type="GO" id="GO:0008521">
    <property type="term" value="F:acetyl-CoA transmembrane transporter activity"/>
    <property type="evidence" value="ECO:0007669"/>
    <property type="project" value="InterPro"/>
</dbReference>
<dbReference type="Gene3D" id="1.20.1250.20">
    <property type="entry name" value="MFS general substrate transporter like domains"/>
    <property type="match status" value="2"/>
</dbReference>
<evidence type="ECO:0000256" key="1">
    <source>
        <dbReference type="ARBA" id="ARBA00004141"/>
    </source>
</evidence>
<dbReference type="STRING" id="1458425.SRAA_1870"/>
<proteinExistence type="predicted"/>
<reference evidence="7 8" key="1">
    <citation type="journal article" date="2014" name="Nat. Commun.">
        <title>Physiological and genomic features of highly alkaliphilic hydrogen-utilizing Betaproteobacteria from a continental serpentinizing site.</title>
        <authorList>
            <person name="Suzuki S."/>
            <person name="Kuenen J.G."/>
            <person name="Schipper K."/>
            <person name="van der Velde S."/>
            <person name="Ishii S."/>
            <person name="Wu A."/>
            <person name="Sorokin D.Y."/>
            <person name="Tenney A."/>
            <person name="Meng X.Y."/>
            <person name="Morrill P.L."/>
            <person name="Kamagata Y."/>
            <person name="Muyzer G."/>
            <person name="Nealson K.H."/>
        </authorList>
    </citation>
    <scope>NUCLEOTIDE SEQUENCE [LARGE SCALE GENOMIC DNA]</scope>
    <source>
        <strain evidence="7 8">A1</strain>
    </source>
</reference>
<feature type="transmembrane region" description="Helical" evidence="6">
    <location>
        <begin position="102"/>
        <end position="120"/>
    </location>
</feature>
<dbReference type="HOGENOM" id="CLU_029352_1_1_4"/>
<dbReference type="PANTHER" id="PTHR12778:SF10">
    <property type="entry name" value="MAJOR FACILITATOR SUPERFAMILY DOMAIN-CONTAINING PROTEIN 3"/>
    <property type="match status" value="1"/>
</dbReference>
<dbReference type="GO" id="GO:0035348">
    <property type="term" value="P:acetyl-CoA transmembrane transport"/>
    <property type="evidence" value="ECO:0007669"/>
    <property type="project" value="InterPro"/>
</dbReference>
<evidence type="ECO:0000313" key="8">
    <source>
        <dbReference type="Proteomes" id="UP000067461"/>
    </source>
</evidence>
<feature type="transmembrane region" description="Helical" evidence="6">
    <location>
        <begin position="375"/>
        <end position="393"/>
    </location>
</feature>